<comment type="cofactor">
    <cofactor evidence="1 7">
        <name>pyridoxal 5'-phosphate</name>
        <dbReference type="ChEBI" id="CHEBI:597326"/>
    </cofactor>
</comment>
<evidence type="ECO:0000256" key="4">
    <source>
        <dbReference type="ARBA" id="ARBA00022679"/>
    </source>
</evidence>
<keyword evidence="5 8" id="KW-0663">Pyridoxal phosphate</keyword>
<dbReference type="PROSITE" id="PS00595">
    <property type="entry name" value="AA_TRANSFER_CLASS_5"/>
    <property type="match status" value="1"/>
</dbReference>
<evidence type="ECO:0000313" key="12">
    <source>
        <dbReference type="Proteomes" id="UP001589906"/>
    </source>
</evidence>
<evidence type="ECO:0000256" key="9">
    <source>
        <dbReference type="SAM" id="MobiDB-lite"/>
    </source>
</evidence>
<dbReference type="Gene3D" id="3.40.640.10">
    <property type="entry name" value="Type I PLP-dependent aspartate aminotransferase-like (Major domain)"/>
    <property type="match status" value="1"/>
</dbReference>
<evidence type="ECO:0000256" key="5">
    <source>
        <dbReference type="ARBA" id="ARBA00022898"/>
    </source>
</evidence>
<evidence type="ECO:0000256" key="8">
    <source>
        <dbReference type="RuleBase" id="RU004506"/>
    </source>
</evidence>
<evidence type="ECO:0000259" key="10">
    <source>
        <dbReference type="Pfam" id="PF00266"/>
    </source>
</evidence>
<evidence type="ECO:0000256" key="2">
    <source>
        <dbReference type="ARBA" id="ARBA00010447"/>
    </source>
</evidence>
<comment type="catalytic activity">
    <reaction evidence="6 8">
        <text>(sulfur carrier)-H + L-cysteine = (sulfur carrier)-SH + L-alanine</text>
        <dbReference type="Rhea" id="RHEA:43892"/>
        <dbReference type="Rhea" id="RHEA-COMP:14737"/>
        <dbReference type="Rhea" id="RHEA-COMP:14739"/>
        <dbReference type="ChEBI" id="CHEBI:29917"/>
        <dbReference type="ChEBI" id="CHEBI:35235"/>
        <dbReference type="ChEBI" id="CHEBI:57972"/>
        <dbReference type="ChEBI" id="CHEBI:64428"/>
        <dbReference type="EC" id="2.8.1.7"/>
    </reaction>
</comment>
<organism evidence="11 12">
    <name type="scientific">Brevundimonas balnearis</name>
    <dbReference type="NCBI Taxonomy" id="1572858"/>
    <lineage>
        <taxon>Bacteria</taxon>
        <taxon>Pseudomonadati</taxon>
        <taxon>Pseudomonadota</taxon>
        <taxon>Alphaproteobacteria</taxon>
        <taxon>Caulobacterales</taxon>
        <taxon>Caulobacteraceae</taxon>
        <taxon>Brevundimonas</taxon>
    </lineage>
</organism>
<feature type="region of interest" description="Disordered" evidence="9">
    <location>
        <begin position="1"/>
        <end position="59"/>
    </location>
</feature>
<evidence type="ECO:0000256" key="3">
    <source>
        <dbReference type="ARBA" id="ARBA00012239"/>
    </source>
</evidence>
<dbReference type="Gene3D" id="3.90.1150.10">
    <property type="entry name" value="Aspartate Aminotransferase, domain 1"/>
    <property type="match status" value="1"/>
</dbReference>
<dbReference type="RefSeq" id="WP_376833584.1">
    <property type="nucleotide sequence ID" value="NZ_JBHLSW010000003.1"/>
</dbReference>
<comment type="similarity">
    <text evidence="2 8">Belongs to the class-V pyridoxal-phosphate-dependent aminotransferase family. Csd subfamily.</text>
</comment>
<name>A0ABV6QYU7_9CAUL</name>
<dbReference type="PANTHER" id="PTHR43586">
    <property type="entry name" value="CYSTEINE DESULFURASE"/>
    <property type="match status" value="1"/>
</dbReference>
<dbReference type="EMBL" id="JBHLSW010000003">
    <property type="protein sequence ID" value="MFC0632541.1"/>
    <property type="molecule type" value="Genomic_DNA"/>
</dbReference>
<dbReference type="InterPro" id="IPR000192">
    <property type="entry name" value="Aminotrans_V_dom"/>
</dbReference>
<dbReference type="SUPFAM" id="SSF53383">
    <property type="entry name" value="PLP-dependent transferases"/>
    <property type="match status" value="1"/>
</dbReference>
<dbReference type="InterPro" id="IPR020578">
    <property type="entry name" value="Aminotrans_V_PyrdxlP_BS"/>
</dbReference>
<dbReference type="NCBIfam" id="TIGR01979">
    <property type="entry name" value="sufS"/>
    <property type="match status" value="1"/>
</dbReference>
<feature type="compositionally biased region" description="Low complexity" evidence="9">
    <location>
        <begin position="23"/>
        <end position="48"/>
    </location>
</feature>
<dbReference type="InterPro" id="IPR015421">
    <property type="entry name" value="PyrdxlP-dep_Trfase_major"/>
</dbReference>
<dbReference type="InterPro" id="IPR010970">
    <property type="entry name" value="Cys_dSase_SufS"/>
</dbReference>
<dbReference type="InterPro" id="IPR015424">
    <property type="entry name" value="PyrdxlP-dep_Trfase"/>
</dbReference>
<dbReference type="CDD" id="cd06453">
    <property type="entry name" value="SufS_like"/>
    <property type="match status" value="1"/>
</dbReference>
<feature type="domain" description="Aminotransferase class V" evidence="10">
    <location>
        <begin position="79"/>
        <end position="447"/>
    </location>
</feature>
<keyword evidence="12" id="KW-1185">Reference proteome</keyword>
<dbReference type="EC" id="2.8.1.7" evidence="3 8"/>
<keyword evidence="11" id="KW-0032">Aminotransferase</keyword>
<evidence type="ECO:0000256" key="1">
    <source>
        <dbReference type="ARBA" id="ARBA00001933"/>
    </source>
</evidence>
<dbReference type="InterPro" id="IPR015422">
    <property type="entry name" value="PyrdxlP-dep_Trfase_small"/>
</dbReference>
<protein>
    <recommendedName>
        <fullName evidence="3 8">Cysteine desulfurase</fullName>
        <ecNumber evidence="3 8">2.8.1.7</ecNumber>
    </recommendedName>
</protein>
<dbReference type="Pfam" id="PF00266">
    <property type="entry name" value="Aminotran_5"/>
    <property type="match status" value="1"/>
</dbReference>
<gene>
    <name evidence="11" type="ORF">ACFFGE_01425</name>
</gene>
<accession>A0ABV6QYU7</accession>
<keyword evidence="4 8" id="KW-0808">Transferase</keyword>
<comment type="function">
    <text evidence="8">Catalyzes the removal of elemental sulfur and selenium atoms from L-cysteine, L-cystine, L-selenocysteine, and L-selenocystine to produce L-alanine.</text>
</comment>
<dbReference type="Proteomes" id="UP001589906">
    <property type="component" value="Unassembled WGS sequence"/>
</dbReference>
<sequence length="459" mass="47908">MAGDAAVNIPPPQSEAAPGRGTAGTAVEGATPTAVPAVAPSTTSWSPSPGGGGNGAFDPHAARAHFPILSRQVNGRPLVYLDNAASAQKPRAVIQAMTRAMEGSYANVHRGLHSLANETTEAFEAARASAARFLNAESPANIVFTKGGTEAINLVAHGLGASLRPGDEIVLSQMEHHSNIVPWHMLRETRGAVVRFAPVLDDGSLDMAALKSLIGPGTRVVAITHMSNVLGTVNPIPEIAAMAHAVGARLVVDGCQGAVHCVSDVQALGCDFYVLTGHKLYGPTGIGALYGTTEALEALPPWQGGGEMIETVTEEGVAYAPPPARFEAGTPPILEAIGLGAALDWFDGFDRHAVAAHERALYDHARERLAGLNWLRVLGEAQGKGAILTFTVEGAHAHDVAQIMDRYGVAVRAGLHCAEPLARRFGVSSSARASFALYNTLEEADAFVDALIKARNFFA</sequence>
<dbReference type="GO" id="GO:0008483">
    <property type="term" value="F:transaminase activity"/>
    <property type="evidence" value="ECO:0007669"/>
    <property type="project" value="UniProtKB-KW"/>
</dbReference>
<comment type="caution">
    <text evidence="11">The sequence shown here is derived from an EMBL/GenBank/DDBJ whole genome shotgun (WGS) entry which is preliminary data.</text>
</comment>
<dbReference type="PANTHER" id="PTHR43586:SF8">
    <property type="entry name" value="CYSTEINE DESULFURASE 1, CHLOROPLASTIC"/>
    <property type="match status" value="1"/>
</dbReference>
<reference evidence="11 12" key="1">
    <citation type="submission" date="2024-09" db="EMBL/GenBank/DDBJ databases">
        <authorList>
            <person name="Sun Q."/>
            <person name="Mori K."/>
        </authorList>
    </citation>
    <scope>NUCLEOTIDE SEQUENCE [LARGE SCALE GENOMIC DNA]</scope>
    <source>
        <strain evidence="11 12">NCAIM B.02621</strain>
    </source>
</reference>
<evidence type="ECO:0000313" key="11">
    <source>
        <dbReference type="EMBL" id="MFC0632541.1"/>
    </source>
</evidence>
<evidence type="ECO:0000256" key="7">
    <source>
        <dbReference type="RuleBase" id="RU004504"/>
    </source>
</evidence>
<proteinExistence type="inferred from homology"/>
<evidence type="ECO:0000256" key="6">
    <source>
        <dbReference type="ARBA" id="ARBA00050776"/>
    </source>
</evidence>